<proteinExistence type="predicted"/>
<feature type="non-terminal residue" evidence="1">
    <location>
        <position position="39"/>
    </location>
</feature>
<name>A0A699WW00_TANCI</name>
<sequence>MPIPEAKLSREIKESADCINYLAMSRNAESGAPTLGRGR</sequence>
<protein>
    <submittedName>
        <fullName evidence="1">Uncharacterized protein</fullName>
    </submittedName>
</protein>
<comment type="caution">
    <text evidence="1">The sequence shown here is derived from an EMBL/GenBank/DDBJ whole genome shotgun (WGS) entry which is preliminary data.</text>
</comment>
<organism evidence="1">
    <name type="scientific">Tanacetum cinerariifolium</name>
    <name type="common">Dalmatian daisy</name>
    <name type="synonym">Chrysanthemum cinerariifolium</name>
    <dbReference type="NCBI Taxonomy" id="118510"/>
    <lineage>
        <taxon>Eukaryota</taxon>
        <taxon>Viridiplantae</taxon>
        <taxon>Streptophyta</taxon>
        <taxon>Embryophyta</taxon>
        <taxon>Tracheophyta</taxon>
        <taxon>Spermatophyta</taxon>
        <taxon>Magnoliopsida</taxon>
        <taxon>eudicotyledons</taxon>
        <taxon>Gunneridae</taxon>
        <taxon>Pentapetalae</taxon>
        <taxon>asterids</taxon>
        <taxon>campanulids</taxon>
        <taxon>Asterales</taxon>
        <taxon>Asteraceae</taxon>
        <taxon>Asteroideae</taxon>
        <taxon>Anthemideae</taxon>
        <taxon>Anthemidinae</taxon>
        <taxon>Tanacetum</taxon>
    </lineage>
</organism>
<dbReference type="EMBL" id="BKCJ011746303">
    <property type="protein sequence ID" value="GFD49716.1"/>
    <property type="molecule type" value="Genomic_DNA"/>
</dbReference>
<reference evidence="1" key="1">
    <citation type="journal article" date="2019" name="Sci. Rep.">
        <title>Draft genome of Tanacetum cinerariifolium, the natural source of mosquito coil.</title>
        <authorList>
            <person name="Yamashiro T."/>
            <person name="Shiraishi A."/>
            <person name="Satake H."/>
            <person name="Nakayama K."/>
        </authorList>
    </citation>
    <scope>NUCLEOTIDE SEQUENCE</scope>
</reference>
<evidence type="ECO:0000313" key="1">
    <source>
        <dbReference type="EMBL" id="GFD49716.1"/>
    </source>
</evidence>
<dbReference type="AlphaFoldDB" id="A0A699WW00"/>
<accession>A0A699WW00</accession>
<gene>
    <name evidence="1" type="ORF">Tci_921685</name>
</gene>